<sequence>MGLGGHDSLSSSFDSCSDLVSLLNNSPHQLGLDNSAYYLAVAREVHHETLIDTLLGSSCMMIDAKTRIDTHSLMSIQDGKLMEEMDQEGNGIQTNHCEGEQATVGVKVHSLEAHAAEFGADMIKHETKHKRASKSGVGGDTGRMVSSGLESDFDLQQLENSIKFFDLYHKSTPLPHPLRSMSSRVSAADLNVVEQDDTAENEQRHRRSFSYGLMKKGRTLANTPQEKLESAGLLPWLNYEGNRKKKSRCKVEKVDFQGAAHKNRILAMHFDDVSETTGSSSSSPDWKVASSAQAPSDREKSGHLVLYGELKQDEPEVKTIWSNSRVEKRSGELTSSDNEDLGPDEVGRYLESLDVHESYLDAMKNKRSNLDEESFHAGSDVNTDDRQRSSISGTPMLHTHCVLSANEVPFPVSCVQVVGARQRRGGSSMWQRMVGVKDHTVYCIRVVSGKHEWEVQRRYRDFINFYRQLKQIFSVGGAGTSLPSFSQEVENDSRRVLGNTSPTVVEARVVCIEKFLQSLLQVGPPYSTATPLFWFLLPPQGAFEKTGFEEQLMVQGSTLHSLDVQLGTLNTPPLQSPLSIPGSSKKEQDENGLSFTLGKTIKLVLTIHQNDSLRQVLHAQHHSCAGCYRHLDYEKGLIHGFAQAFGRGKPRFCEYTGQLFCSSCHLNDVAVVPAYVLWHWDFTQKRVCQFAKAYLDSIYDQPLLCLTTANPYLYQRVLYLSNVKETRAKLSSVLSCMRCPFHSKILNIMGSRRYLLESNDFFALRDLEDLSKGAFAVLPGLLTAVLKTSMLHVTKQCSVCQDSGEWCGAGILCEDPFQPIFPFNEEVNVVKCKRRDSSIITRTSVYFWPT</sequence>
<dbReference type="InterPro" id="IPR001683">
    <property type="entry name" value="PX_dom"/>
</dbReference>
<dbReference type="CDD" id="cd06093">
    <property type="entry name" value="PX_domain"/>
    <property type="match status" value="1"/>
</dbReference>
<organism evidence="7 8">
    <name type="scientific">Adiantum capillus-veneris</name>
    <name type="common">Maidenhair fern</name>
    <dbReference type="NCBI Taxonomy" id="13818"/>
    <lineage>
        <taxon>Eukaryota</taxon>
        <taxon>Viridiplantae</taxon>
        <taxon>Streptophyta</taxon>
        <taxon>Embryophyta</taxon>
        <taxon>Tracheophyta</taxon>
        <taxon>Polypodiopsida</taxon>
        <taxon>Polypodiidae</taxon>
        <taxon>Polypodiales</taxon>
        <taxon>Pteridineae</taxon>
        <taxon>Pteridaceae</taxon>
        <taxon>Vittarioideae</taxon>
        <taxon>Adiantum</taxon>
    </lineage>
</organism>
<keyword evidence="1" id="KW-0479">Metal-binding</keyword>
<dbReference type="InterPro" id="IPR036871">
    <property type="entry name" value="PX_dom_sf"/>
</dbReference>
<dbReference type="GO" id="GO:0005768">
    <property type="term" value="C:endosome"/>
    <property type="evidence" value="ECO:0007669"/>
    <property type="project" value="UniProtKB-ARBA"/>
</dbReference>
<dbReference type="InterPro" id="IPR025258">
    <property type="entry name" value="RH_dom"/>
</dbReference>
<evidence type="ECO:0000313" key="8">
    <source>
        <dbReference type="Proteomes" id="UP000886520"/>
    </source>
</evidence>
<dbReference type="AlphaFoldDB" id="A0A9D4ZFT5"/>
<keyword evidence="4" id="KW-0862">Zinc</keyword>
<feature type="region of interest" description="Disordered" evidence="5">
    <location>
        <begin position="373"/>
        <end position="392"/>
    </location>
</feature>
<dbReference type="Pfam" id="PF13901">
    <property type="entry name" value="RH_dom"/>
    <property type="match status" value="1"/>
</dbReference>
<gene>
    <name evidence="7" type="ORF">GOP47_0012548</name>
</gene>
<dbReference type="GO" id="GO:0008270">
    <property type="term" value="F:zinc ion binding"/>
    <property type="evidence" value="ECO:0007669"/>
    <property type="project" value="UniProtKB-KW"/>
</dbReference>
<reference evidence="7" key="1">
    <citation type="submission" date="2021-01" db="EMBL/GenBank/DDBJ databases">
        <title>Adiantum capillus-veneris genome.</title>
        <authorList>
            <person name="Fang Y."/>
            <person name="Liao Q."/>
        </authorList>
    </citation>
    <scope>NUCLEOTIDE SEQUENCE</scope>
    <source>
        <strain evidence="7">H3</strain>
        <tissue evidence="7">Leaf</tissue>
    </source>
</reference>
<dbReference type="SUPFAM" id="SSF64268">
    <property type="entry name" value="PX domain"/>
    <property type="match status" value="1"/>
</dbReference>
<dbReference type="GO" id="GO:0016020">
    <property type="term" value="C:membrane"/>
    <property type="evidence" value="ECO:0007669"/>
    <property type="project" value="UniProtKB-ARBA"/>
</dbReference>
<feature type="domain" description="PX" evidence="6">
    <location>
        <begin position="420"/>
        <end position="543"/>
    </location>
</feature>
<protein>
    <recommendedName>
        <fullName evidence="6">PX domain-containing protein</fullName>
    </recommendedName>
</protein>
<dbReference type="Pfam" id="PF00787">
    <property type="entry name" value="PX"/>
    <property type="match status" value="1"/>
</dbReference>
<keyword evidence="3" id="KW-0863">Zinc-finger</keyword>
<accession>A0A9D4ZFT5</accession>
<feature type="region of interest" description="Disordered" evidence="5">
    <location>
        <begin position="274"/>
        <end position="300"/>
    </location>
</feature>
<evidence type="ECO:0000256" key="2">
    <source>
        <dbReference type="ARBA" id="ARBA00022737"/>
    </source>
</evidence>
<evidence type="ECO:0000313" key="7">
    <source>
        <dbReference type="EMBL" id="KAI5072442.1"/>
    </source>
</evidence>
<dbReference type="Proteomes" id="UP000886520">
    <property type="component" value="Chromosome 12"/>
</dbReference>
<dbReference type="OrthoDB" id="1918044at2759"/>
<keyword evidence="2" id="KW-0677">Repeat</keyword>
<proteinExistence type="predicted"/>
<dbReference type="PANTHER" id="PTHR12326:SF3">
    <property type="entry name" value="DIFFERENTIALLY EXPRESSED IN FDCP 8 HOMOLOG"/>
    <property type="match status" value="1"/>
</dbReference>
<evidence type="ECO:0000256" key="1">
    <source>
        <dbReference type="ARBA" id="ARBA00022723"/>
    </source>
</evidence>
<feature type="region of interest" description="Disordered" evidence="5">
    <location>
        <begin position="322"/>
        <end position="345"/>
    </location>
</feature>
<dbReference type="EMBL" id="JABFUD020000012">
    <property type="protein sequence ID" value="KAI5072442.1"/>
    <property type="molecule type" value="Genomic_DNA"/>
</dbReference>
<name>A0A9D4ZFT5_ADICA</name>
<dbReference type="Gene3D" id="3.30.1520.10">
    <property type="entry name" value="Phox-like domain"/>
    <property type="match status" value="1"/>
</dbReference>
<evidence type="ECO:0000259" key="6">
    <source>
        <dbReference type="PROSITE" id="PS50195"/>
    </source>
</evidence>
<evidence type="ECO:0000256" key="3">
    <source>
        <dbReference type="ARBA" id="ARBA00022771"/>
    </source>
</evidence>
<dbReference type="GO" id="GO:0035091">
    <property type="term" value="F:phosphatidylinositol binding"/>
    <property type="evidence" value="ECO:0007669"/>
    <property type="project" value="InterPro"/>
</dbReference>
<evidence type="ECO:0000256" key="5">
    <source>
        <dbReference type="SAM" id="MobiDB-lite"/>
    </source>
</evidence>
<evidence type="ECO:0000256" key="4">
    <source>
        <dbReference type="ARBA" id="ARBA00022833"/>
    </source>
</evidence>
<dbReference type="InterPro" id="IPR051366">
    <property type="entry name" value="DEF8"/>
</dbReference>
<comment type="caution">
    <text evidence="7">The sequence shown here is derived from an EMBL/GenBank/DDBJ whole genome shotgun (WGS) entry which is preliminary data.</text>
</comment>
<dbReference type="SMART" id="SM01175">
    <property type="entry name" value="DUF4206"/>
    <property type="match status" value="1"/>
</dbReference>
<keyword evidence="8" id="KW-1185">Reference proteome</keyword>
<dbReference type="PANTHER" id="PTHR12326">
    <property type="entry name" value="PLECKSTRIN HOMOLOGY DOMAIN CONTAINING PROTEIN"/>
    <property type="match status" value="1"/>
</dbReference>
<dbReference type="PROSITE" id="PS50195">
    <property type="entry name" value="PX"/>
    <property type="match status" value="1"/>
</dbReference>